<keyword evidence="8 9" id="KW-0472">Membrane</keyword>
<dbReference type="HAMAP" id="MF_00236">
    <property type="entry name" value="TatA_E"/>
    <property type="match status" value="1"/>
</dbReference>
<dbReference type="InterPro" id="IPR003369">
    <property type="entry name" value="TatA/B/E"/>
</dbReference>
<keyword evidence="5 9" id="KW-0653">Protein transport</keyword>
<evidence type="ECO:0000313" key="10">
    <source>
        <dbReference type="EMBL" id="KAA5532318.1"/>
    </source>
</evidence>
<comment type="function">
    <text evidence="9">Part of the twin-arginine translocation (Tat) system that transports large folded proteins containing a characteristic twin-arginine motif in their signal peptide across membranes. TatA could form the protein-conducting channel of the Tat system.</text>
</comment>
<dbReference type="GO" id="GO:0043953">
    <property type="term" value="P:protein transport by the Tat complex"/>
    <property type="evidence" value="ECO:0007669"/>
    <property type="project" value="UniProtKB-UniRule"/>
</dbReference>
<dbReference type="AlphaFoldDB" id="A0A5M6CAW6"/>
<dbReference type="EMBL" id="VWSH01000004">
    <property type="protein sequence ID" value="KAA5532318.1"/>
    <property type="molecule type" value="Genomic_DNA"/>
</dbReference>
<organism evidence="10 11">
    <name type="scientific">Taibaiella lutea</name>
    <dbReference type="NCBI Taxonomy" id="2608001"/>
    <lineage>
        <taxon>Bacteria</taxon>
        <taxon>Pseudomonadati</taxon>
        <taxon>Bacteroidota</taxon>
        <taxon>Chitinophagia</taxon>
        <taxon>Chitinophagales</taxon>
        <taxon>Chitinophagaceae</taxon>
        <taxon>Taibaiella</taxon>
    </lineage>
</organism>
<dbReference type="GO" id="GO:0008320">
    <property type="term" value="F:protein transmembrane transporter activity"/>
    <property type="evidence" value="ECO:0007669"/>
    <property type="project" value="UniProtKB-UniRule"/>
</dbReference>
<comment type="caution">
    <text evidence="10">The sequence shown here is derived from an EMBL/GenBank/DDBJ whole genome shotgun (WGS) entry which is preliminary data.</text>
</comment>
<protein>
    <recommendedName>
        <fullName evidence="9">Sec-independent protein translocase protein TatA</fullName>
    </recommendedName>
</protein>
<evidence type="ECO:0000313" key="11">
    <source>
        <dbReference type="Proteomes" id="UP000323632"/>
    </source>
</evidence>
<keyword evidence="4 9" id="KW-0812">Transmembrane</keyword>
<evidence type="ECO:0000256" key="6">
    <source>
        <dbReference type="ARBA" id="ARBA00022989"/>
    </source>
</evidence>
<evidence type="ECO:0000256" key="8">
    <source>
        <dbReference type="ARBA" id="ARBA00023136"/>
    </source>
</evidence>
<accession>A0A5M6CAW6</accession>
<evidence type="ECO:0000256" key="1">
    <source>
        <dbReference type="ARBA" id="ARBA00004162"/>
    </source>
</evidence>
<dbReference type="PANTHER" id="PTHR42982">
    <property type="entry name" value="SEC-INDEPENDENT PROTEIN TRANSLOCASE PROTEIN TATA"/>
    <property type="match status" value="1"/>
</dbReference>
<dbReference type="InterPro" id="IPR006312">
    <property type="entry name" value="TatA/E"/>
</dbReference>
<evidence type="ECO:0000256" key="3">
    <source>
        <dbReference type="ARBA" id="ARBA00022475"/>
    </source>
</evidence>
<dbReference type="GO" id="GO:0033281">
    <property type="term" value="C:TAT protein transport complex"/>
    <property type="evidence" value="ECO:0007669"/>
    <property type="project" value="UniProtKB-UniRule"/>
</dbReference>
<reference evidence="10 11" key="1">
    <citation type="submission" date="2019-09" db="EMBL/GenBank/DDBJ databases">
        <title>Genome sequence and assembly of Taibaiella sp.</title>
        <authorList>
            <person name="Chhetri G."/>
        </authorList>
    </citation>
    <scope>NUCLEOTIDE SEQUENCE [LARGE SCALE GENOMIC DNA]</scope>
    <source>
        <strain evidence="10 11">KVB11</strain>
    </source>
</reference>
<keyword evidence="7 9" id="KW-0811">Translocation</keyword>
<dbReference type="RefSeq" id="WP_150033821.1">
    <property type="nucleotide sequence ID" value="NZ_VWSH01000004.1"/>
</dbReference>
<evidence type="ECO:0000256" key="2">
    <source>
        <dbReference type="ARBA" id="ARBA00022448"/>
    </source>
</evidence>
<dbReference type="Proteomes" id="UP000323632">
    <property type="component" value="Unassembled WGS sequence"/>
</dbReference>
<keyword evidence="2 9" id="KW-0813">Transport</keyword>
<gene>
    <name evidence="9 10" type="primary">tatA</name>
    <name evidence="10" type="ORF">F0919_16115</name>
</gene>
<evidence type="ECO:0000256" key="5">
    <source>
        <dbReference type="ARBA" id="ARBA00022927"/>
    </source>
</evidence>
<dbReference type="NCBIfam" id="TIGR01411">
    <property type="entry name" value="tatAE"/>
    <property type="match status" value="1"/>
</dbReference>
<feature type="transmembrane region" description="Helical" evidence="9">
    <location>
        <begin position="20"/>
        <end position="37"/>
    </location>
</feature>
<sequence length="75" mass="8307">MNTIQIAPTYLLSMPGGSEWLIIILVVVILFGAKKIPELAKGLGKGMRDFKEAKDGFHNDIENGMKPKPEIEPKK</sequence>
<dbReference type="Pfam" id="PF02416">
    <property type="entry name" value="TatA_B_E"/>
    <property type="match status" value="1"/>
</dbReference>
<keyword evidence="6 9" id="KW-1133">Transmembrane helix</keyword>
<evidence type="ECO:0000256" key="4">
    <source>
        <dbReference type="ARBA" id="ARBA00022692"/>
    </source>
</evidence>
<comment type="subcellular location">
    <subcellularLocation>
        <location evidence="1 9">Cell membrane</location>
        <topology evidence="1 9">Single-pass membrane protein</topology>
    </subcellularLocation>
</comment>
<dbReference type="PANTHER" id="PTHR42982:SF1">
    <property type="entry name" value="SEC-INDEPENDENT PROTEIN TRANSLOCASE PROTEIN TATA"/>
    <property type="match status" value="1"/>
</dbReference>
<name>A0A5M6CAW6_9BACT</name>
<proteinExistence type="inferred from homology"/>
<keyword evidence="3 9" id="KW-1003">Cell membrane</keyword>
<evidence type="ECO:0000256" key="7">
    <source>
        <dbReference type="ARBA" id="ARBA00023010"/>
    </source>
</evidence>
<keyword evidence="11" id="KW-1185">Reference proteome</keyword>
<evidence type="ECO:0000256" key="9">
    <source>
        <dbReference type="HAMAP-Rule" id="MF_00236"/>
    </source>
</evidence>
<dbReference type="Gene3D" id="1.20.5.3310">
    <property type="match status" value="1"/>
</dbReference>
<comment type="similarity">
    <text evidence="9">Belongs to the TatA/E family.</text>
</comment>
<comment type="subunit">
    <text evidence="9">Forms a complex with TatC.</text>
</comment>